<evidence type="ECO:0000313" key="11">
    <source>
        <dbReference type="EMBL" id="KYC59009.1"/>
    </source>
</evidence>
<dbReference type="HAMAP" id="MF_00316">
    <property type="entry name" value="MobA"/>
    <property type="match status" value="1"/>
</dbReference>
<evidence type="ECO:0000256" key="4">
    <source>
        <dbReference type="ARBA" id="ARBA00022741"/>
    </source>
</evidence>
<dbReference type="CDD" id="cd02503">
    <property type="entry name" value="MobA"/>
    <property type="match status" value="1"/>
</dbReference>
<comment type="caution">
    <text evidence="8">Lacks conserved residue(s) required for the propagation of feature annotation.</text>
</comment>
<dbReference type="GO" id="GO:0005737">
    <property type="term" value="C:cytoplasm"/>
    <property type="evidence" value="ECO:0007669"/>
    <property type="project" value="UniProtKB-SubCell"/>
</dbReference>
<evidence type="ECO:0000256" key="1">
    <source>
        <dbReference type="ARBA" id="ARBA00022490"/>
    </source>
</evidence>
<feature type="compositionally biased region" description="Basic and acidic residues" evidence="9">
    <location>
        <begin position="189"/>
        <end position="198"/>
    </location>
</feature>
<dbReference type="EMBL" id="LQYI01000195">
    <property type="protein sequence ID" value="KYC59009.1"/>
    <property type="molecule type" value="Genomic_DNA"/>
</dbReference>
<keyword evidence="6 8" id="KW-0342">GTP-binding</keyword>
<gene>
    <name evidence="8" type="primary">mobA</name>
    <name evidence="11" type="ORF">B4099_2625</name>
</gene>
<dbReference type="Proteomes" id="UP000075304">
    <property type="component" value="Unassembled WGS sequence"/>
</dbReference>
<feature type="binding site" evidence="8">
    <location>
        <position position="98"/>
    </location>
    <ligand>
        <name>GTP</name>
        <dbReference type="ChEBI" id="CHEBI:37565"/>
    </ligand>
</feature>
<dbReference type="GO" id="GO:0046872">
    <property type="term" value="F:metal ion binding"/>
    <property type="evidence" value="ECO:0007669"/>
    <property type="project" value="UniProtKB-KW"/>
</dbReference>
<comment type="function">
    <text evidence="8">Transfers a GMP moiety from GTP to Mo-molybdopterin (Mo-MPT) cofactor (Moco or molybdenum cofactor) to form Mo-molybdopterin guanine dinucleotide (Mo-MGD) cofactor.</text>
</comment>
<evidence type="ECO:0000256" key="3">
    <source>
        <dbReference type="ARBA" id="ARBA00022723"/>
    </source>
</evidence>
<dbReference type="GO" id="GO:0005525">
    <property type="term" value="F:GTP binding"/>
    <property type="evidence" value="ECO:0007669"/>
    <property type="project" value="UniProtKB-UniRule"/>
</dbReference>
<comment type="subcellular location">
    <subcellularLocation>
        <location evidence="8">Cytoplasm</location>
    </subcellularLocation>
</comment>
<keyword evidence="3 8" id="KW-0479">Metal-binding</keyword>
<organism evidence="11 12">
    <name type="scientific">Heyndrickxia coagulans</name>
    <name type="common">Weizmannia coagulans</name>
    <dbReference type="NCBI Taxonomy" id="1398"/>
    <lineage>
        <taxon>Bacteria</taxon>
        <taxon>Bacillati</taxon>
        <taxon>Bacillota</taxon>
        <taxon>Bacilli</taxon>
        <taxon>Bacillales</taxon>
        <taxon>Bacillaceae</taxon>
        <taxon>Heyndrickxia</taxon>
    </lineage>
</organism>
<dbReference type="EC" id="2.7.7.77" evidence="8"/>
<dbReference type="Pfam" id="PF12804">
    <property type="entry name" value="NTP_transf_3"/>
    <property type="match status" value="1"/>
</dbReference>
<evidence type="ECO:0000256" key="9">
    <source>
        <dbReference type="SAM" id="MobiDB-lite"/>
    </source>
</evidence>
<keyword evidence="4 8" id="KW-0547">Nucleotide-binding</keyword>
<feature type="binding site" evidence="8">
    <location>
        <position position="20"/>
    </location>
    <ligand>
        <name>GTP</name>
        <dbReference type="ChEBI" id="CHEBI:37565"/>
    </ligand>
</feature>
<feature type="binding site" evidence="8">
    <location>
        <position position="98"/>
    </location>
    <ligand>
        <name>Mg(2+)</name>
        <dbReference type="ChEBI" id="CHEBI:18420"/>
    </ligand>
</feature>
<comment type="catalytic activity">
    <reaction evidence="8">
        <text>Mo-molybdopterin + GTP + H(+) = Mo-molybdopterin guanine dinucleotide + diphosphate</text>
        <dbReference type="Rhea" id="RHEA:34243"/>
        <dbReference type="ChEBI" id="CHEBI:15378"/>
        <dbReference type="ChEBI" id="CHEBI:33019"/>
        <dbReference type="ChEBI" id="CHEBI:37565"/>
        <dbReference type="ChEBI" id="CHEBI:71302"/>
        <dbReference type="ChEBI" id="CHEBI:71310"/>
        <dbReference type="EC" id="2.7.7.77"/>
    </reaction>
</comment>
<dbReference type="RefSeq" id="WP_061575949.1">
    <property type="nucleotide sequence ID" value="NZ_JAABON010000001.1"/>
</dbReference>
<accession>A0A150JP55</accession>
<comment type="similarity">
    <text evidence="8">Belongs to the MobA family.</text>
</comment>
<feature type="binding site" evidence="8">
    <location>
        <begin position="8"/>
        <end position="10"/>
    </location>
    <ligand>
        <name>GTP</name>
        <dbReference type="ChEBI" id="CHEBI:37565"/>
    </ligand>
</feature>
<dbReference type="GO" id="GO:0006777">
    <property type="term" value="P:Mo-molybdopterin cofactor biosynthetic process"/>
    <property type="evidence" value="ECO:0007669"/>
    <property type="project" value="UniProtKB-KW"/>
</dbReference>
<keyword evidence="2 8" id="KW-0808">Transferase</keyword>
<dbReference type="PATRIC" id="fig|1398.25.peg.2412"/>
<dbReference type="PANTHER" id="PTHR19136:SF81">
    <property type="entry name" value="MOLYBDENUM COFACTOR GUANYLYLTRANSFERASE"/>
    <property type="match status" value="1"/>
</dbReference>
<dbReference type="InterPro" id="IPR025877">
    <property type="entry name" value="MobA-like_NTP_Trfase"/>
</dbReference>
<comment type="caution">
    <text evidence="11">The sequence shown here is derived from an EMBL/GenBank/DDBJ whole genome shotgun (WGS) entry which is preliminary data.</text>
</comment>
<evidence type="ECO:0000259" key="10">
    <source>
        <dbReference type="Pfam" id="PF12804"/>
    </source>
</evidence>
<dbReference type="GO" id="GO:0061603">
    <property type="term" value="F:molybdenum cofactor guanylyltransferase activity"/>
    <property type="evidence" value="ECO:0007669"/>
    <property type="project" value="UniProtKB-EC"/>
</dbReference>
<dbReference type="Gene3D" id="3.90.550.10">
    <property type="entry name" value="Spore Coat Polysaccharide Biosynthesis Protein SpsA, Chain A"/>
    <property type="match status" value="1"/>
</dbReference>
<dbReference type="PANTHER" id="PTHR19136">
    <property type="entry name" value="MOLYBDENUM COFACTOR GUANYLYLTRANSFERASE"/>
    <property type="match status" value="1"/>
</dbReference>
<evidence type="ECO:0000256" key="2">
    <source>
        <dbReference type="ARBA" id="ARBA00022679"/>
    </source>
</evidence>
<sequence length="226" mass="24730">MNTAGIVLAGGKSSRFGGEKSLAKIGGIEMVARSVDALAGTGAIIVVARPGLAEKIPRNRPIEVIFDLPRYRGKGPLAGIYSAMLAVDAQWYAVLPCDTPWIGKRTVARLLQERDPAYDAIVARAEGRIQPLVAVFHNRMKEKVREQLETGRLSMRALFERCRLKFIDFAQEKAFANINTKEDYILQQKEAGDIDEKTNQSGGGHPQSDGPSACRRKGACADSEQF</sequence>
<evidence type="ECO:0000313" key="12">
    <source>
        <dbReference type="Proteomes" id="UP000075304"/>
    </source>
</evidence>
<comment type="cofactor">
    <cofactor evidence="8">
        <name>Mg(2+)</name>
        <dbReference type="ChEBI" id="CHEBI:18420"/>
    </cofactor>
</comment>
<dbReference type="InterPro" id="IPR013482">
    <property type="entry name" value="Molybde_CF_guanTrfase"/>
</dbReference>
<evidence type="ECO:0000256" key="7">
    <source>
        <dbReference type="ARBA" id="ARBA00023150"/>
    </source>
</evidence>
<keyword evidence="7 8" id="KW-0501">Molybdenum cofactor biosynthesis</keyword>
<reference evidence="11 12" key="1">
    <citation type="submission" date="2016-01" db="EMBL/GenBank/DDBJ databases">
        <title>Genome Sequences of Twelve Sporeforming Bacillus Species Isolated from Foods.</title>
        <authorList>
            <person name="Berendsen E.M."/>
            <person name="Wells-Bennik M.H."/>
            <person name="Krawcyk A.O."/>
            <person name="De Jong A."/>
            <person name="Holsappel S."/>
            <person name="Eijlander R.T."/>
            <person name="Kuipers O.P."/>
        </authorList>
    </citation>
    <scope>NUCLEOTIDE SEQUENCE [LARGE SCALE GENOMIC DNA]</scope>
    <source>
        <strain evidence="11 12">B4099</strain>
    </source>
</reference>
<keyword evidence="1 8" id="KW-0963">Cytoplasm</keyword>
<dbReference type="AlphaFoldDB" id="A0A150JP55"/>
<feature type="domain" description="MobA-like NTP transferase" evidence="10">
    <location>
        <begin position="5"/>
        <end position="160"/>
    </location>
</feature>
<dbReference type="SUPFAM" id="SSF53448">
    <property type="entry name" value="Nucleotide-diphospho-sugar transferases"/>
    <property type="match status" value="1"/>
</dbReference>
<feature type="region of interest" description="Disordered" evidence="9">
    <location>
        <begin position="189"/>
        <end position="226"/>
    </location>
</feature>
<evidence type="ECO:0000256" key="5">
    <source>
        <dbReference type="ARBA" id="ARBA00022842"/>
    </source>
</evidence>
<comment type="domain">
    <text evidence="8">The N-terminal domain determines nucleotide recognition and specific binding, while the C-terminal domain determines the specific binding to the target protein.</text>
</comment>
<evidence type="ECO:0000256" key="6">
    <source>
        <dbReference type="ARBA" id="ARBA00023134"/>
    </source>
</evidence>
<protein>
    <recommendedName>
        <fullName evidence="8">Probable molybdenum cofactor guanylyltransferase</fullName>
        <shortName evidence="8">MoCo guanylyltransferase</shortName>
        <ecNumber evidence="8">2.7.7.77</ecNumber>
    </recommendedName>
    <alternativeName>
        <fullName evidence="8">GTP:molybdopterin guanylyltransferase</fullName>
    </alternativeName>
    <alternativeName>
        <fullName evidence="8">Mo-MPT guanylyltransferase</fullName>
    </alternativeName>
    <alternativeName>
        <fullName evidence="8">Molybdopterin guanylyltransferase</fullName>
    </alternativeName>
    <alternativeName>
        <fullName evidence="8">Molybdopterin-guanine dinucleotide synthase</fullName>
        <shortName evidence="8">MGD synthase</shortName>
    </alternativeName>
</protein>
<feature type="binding site" evidence="8">
    <location>
        <position position="67"/>
    </location>
    <ligand>
        <name>GTP</name>
        <dbReference type="ChEBI" id="CHEBI:37565"/>
    </ligand>
</feature>
<name>A0A150JP55_HEYCO</name>
<dbReference type="InterPro" id="IPR029044">
    <property type="entry name" value="Nucleotide-diphossugar_trans"/>
</dbReference>
<keyword evidence="5 8" id="KW-0460">Magnesium</keyword>
<proteinExistence type="inferred from homology"/>
<evidence type="ECO:0000256" key="8">
    <source>
        <dbReference type="HAMAP-Rule" id="MF_00316"/>
    </source>
</evidence>